<protein>
    <recommendedName>
        <fullName evidence="3">DUF4194 domain-containing protein</fullName>
    </recommendedName>
</protein>
<name>A0A2S9V5Z1_9ALTE</name>
<dbReference type="EMBL" id="PVNP01000197">
    <property type="protein sequence ID" value="PRO71868.1"/>
    <property type="molecule type" value="Genomic_DNA"/>
</dbReference>
<dbReference type="OrthoDB" id="5295172at2"/>
<organism evidence="1 2">
    <name type="scientific">Alteromonas alba</name>
    <dbReference type="NCBI Taxonomy" id="2079529"/>
    <lineage>
        <taxon>Bacteria</taxon>
        <taxon>Pseudomonadati</taxon>
        <taxon>Pseudomonadota</taxon>
        <taxon>Gammaproteobacteria</taxon>
        <taxon>Alteromonadales</taxon>
        <taxon>Alteromonadaceae</taxon>
        <taxon>Alteromonas/Salinimonas group</taxon>
        <taxon>Alteromonas</taxon>
    </lineage>
</organism>
<dbReference type="RefSeq" id="WP_105936110.1">
    <property type="nucleotide sequence ID" value="NZ_PVNP01000197.1"/>
</dbReference>
<evidence type="ECO:0008006" key="3">
    <source>
        <dbReference type="Google" id="ProtNLM"/>
    </source>
</evidence>
<dbReference type="Proteomes" id="UP000238949">
    <property type="component" value="Unassembled WGS sequence"/>
</dbReference>
<evidence type="ECO:0000313" key="2">
    <source>
        <dbReference type="Proteomes" id="UP000238949"/>
    </source>
</evidence>
<evidence type="ECO:0000313" key="1">
    <source>
        <dbReference type="EMBL" id="PRO71868.1"/>
    </source>
</evidence>
<dbReference type="AlphaFoldDB" id="A0A2S9V5Z1"/>
<accession>A0A2S9V5Z1</accession>
<proteinExistence type="predicted"/>
<dbReference type="InterPro" id="IPR025449">
    <property type="entry name" value="JetB"/>
</dbReference>
<dbReference type="Pfam" id="PF13835">
    <property type="entry name" value="DUF4194"/>
    <property type="match status" value="1"/>
</dbReference>
<comment type="caution">
    <text evidence="1">The sequence shown here is derived from an EMBL/GenBank/DDBJ whole genome shotgun (WGS) entry which is preliminary data.</text>
</comment>
<sequence length="203" mass="23821">MNEQASAEALTAQHHAALKVRLLKGPVYRAKHRDLWDVLERDQALIRSYFDQIGLSLRLDDAEGYAFLQQREVDTEEEQTEIPSLITRRQLSFGQTLLLIFLRKRLAEHDSEESSPRLIVERQEIWQWLAPHFPDASNEVKQHKEFDALIKKITQMGFLNQLPNHKNDFEVQRILKAFVTAEQIVRYTELFDIHSKEEASDEQ</sequence>
<reference evidence="2" key="1">
    <citation type="journal article" date="2020" name="Int. J. Syst. Evol. Microbiol.">
        <title>Alteromonas alba sp. nov., a marine bacterium isolated from the seawater of the West Pacific Ocean.</title>
        <authorList>
            <person name="Sun C."/>
            <person name="Wu Y.-H."/>
            <person name="Xamxidin M."/>
            <person name="Cheng H."/>
            <person name="Xu X.-W."/>
        </authorList>
    </citation>
    <scope>NUCLEOTIDE SEQUENCE [LARGE SCALE GENOMIC DNA]</scope>
    <source>
        <strain evidence="2">190</strain>
    </source>
</reference>
<keyword evidence="2" id="KW-1185">Reference proteome</keyword>
<gene>
    <name evidence="1" type="ORF">C6Y40_19720</name>
</gene>